<evidence type="ECO:0000313" key="12">
    <source>
        <dbReference type="Proteomes" id="UP000037460"/>
    </source>
</evidence>
<evidence type="ECO:0000256" key="1">
    <source>
        <dbReference type="ARBA" id="ARBA00004173"/>
    </source>
</evidence>
<keyword evidence="5" id="KW-0809">Transit peptide</keyword>
<feature type="domain" description="COQ9 C-terminal" evidence="10">
    <location>
        <begin position="226"/>
        <end position="267"/>
    </location>
</feature>
<dbReference type="AlphaFoldDB" id="A0A0M0K3K7"/>
<dbReference type="InterPro" id="IPR012762">
    <property type="entry name" value="Ubiq_biosynth_COQ9"/>
</dbReference>
<dbReference type="Gene3D" id="1.10.357.10">
    <property type="entry name" value="Tetracycline Repressor, domain 2"/>
    <property type="match status" value="1"/>
</dbReference>
<comment type="caution">
    <text evidence="11">The sequence shown here is derived from an EMBL/GenBank/DDBJ whole genome shotgun (WGS) entry which is preliminary data.</text>
</comment>
<name>A0A0M0K3K7_9EUKA</name>
<dbReference type="Pfam" id="PF08511">
    <property type="entry name" value="COQ9"/>
    <property type="match status" value="1"/>
</dbReference>
<dbReference type="GO" id="GO:0008289">
    <property type="term" value="F:lipid binding"/>
    <property type="evidence" value="ECO:0007669"/>
    <property type="project" value="UniProtKB-UniRule"/>
</dbReference>
<dbReference type="EMBL" id="JWZX01001643">
    <property type="protein sequence ID" value="KOO32943.1"/>
    <property type="molecule type" value="Genomic_DNA"/>
</dbReference>
<evidence type="ECO:0000259" key="10">
    <source>
        <dbReference type="Pfam" id="PF08511"/>
    </source>
</evidence>
<comment type="subcellular location">
    <subcellularLocation>
        <location evidence="1 8">Mitochondrion</location>
    </subcellularLocation>
</comment>
<evidence type="ECO:0000256" key="9">
    <source>
        <dbReference type="SAM" id="MobiDB-lite"/>
    </source>
</evidence>
<feature type="region of interest" description="Disordered" evidence="9">
    <location>
        <begin position="54"/>
        <end position="79"/>
    </location>
</feature>
<organism evidence="11 12">
    <name type="scientific">Chrysochromulina tobinii</name>
    <dbReference type="NCBI Taxonomy" id="1460289"/>
    <lineage>
        <taxon>Eukaryota</taxon>
        <taxon>Haptista</taxon>
        <taxon>Haptophyta</taxon>
        <taxon>Prymnesiophyceae</taxon>
        <taxon>Prymnesiales</taxon>
        <taxon>Chrysochromulinaceae</taxon>
        <taxon>Chrysochromulina</taxon>
    </lineage>
</organism>
<dbReference type="GO" id="GO:0005743">
    <property type="term" value="C:mitochondrial inner membrane"/>
    <property type="evidence" value="ECO:0007669"/>
    <property type="project" value="TreeGrafter"/>
</dbReference>
<protein>
    <recommendedName>
        <fullName evidence="8">Ubiquinone biosynthesis protein</fullName>
    </recommendedName>
</protein>
<comment type="pathway">
    <text evidence="2 8">Cofactor biosynthesis; ubiquinone biosynthesis.</text>
</comment>
<dbReference type="OrthoDB" id="619536at2759"/>
<comment type="similarity">
    <text evidence="3 8">Belongs to the COQ9 family.</text>
</comment>
<evidence type="ECO:0000256" key="5">
    <source>
        <dbReference type="ARBA" id="ARBA00022946"/>
    </source>
</evidence>
<keyword evidence="7 8" id="KW-0496">Mitochondrion</keyword>
<dbReference type="NCBIfam" id="TIGR02396">
    <property type="entry name" value="diverge_rpsU"/>
    <property type="match status" value="1"/>
</dbReference>
<keyword evidence="12" id="KW-1185">Reference proteome</keyword>
<evidence type="ECO:0000256" key="2">
    <source>
        <dbReference type="ARBA" id="ARBA00004749"/>
    </source>
</evidence>
<comment type="function">
    <text evidence="8">Membrane-associated protein that warps the membrane surface to access and bind aromatic isoprenes with high specificity, including ubiquinone (CoQ) isoprene intermediates and presents them directly to Coq7, therefore facilitating the Coq7-mediated hydroxylase step. Participates in the biosynthesis of coenzyme Q, also named ubiquinone, an essential lipid-soluble electron transporter for aerobic cellular respiration.</text>
</comment>
<dbReference type="GO" id="GO:0006744">
    <property type="term" value="P:ubiquinone biosynthetic process"/>
    <property type="evidence" value="ECO:0007669"/>
    <property type="project" value="UniProtKB-UniRule"/>
</dbReference>
<keyword evidence="11" id="KW-0830">Ubiquinone</keyword>
<dbReference type="Proteomes" id="UP000037460">
    <property type="component" value="Unassembled WGS sequence"/>
</dbReference>
<feature type="compositionally biased region" description="Low complexity" evidence="9">
    <location>
        <begin position="54"/>
        <end position="68"/>
    </location>
</feature>
<proteinExistence type="inferred from homology"/>
<evidence type="ECO:0000256" key="8">
    <source>
        <dbReference type="RuleBase" id="RU366063"/>
    </source>
</evidence>
<evidence type="ECO:0000256" key="7">
    <source>
        <dbReference type="ARBA" id="ARBA00023128"/>
    </source>
</evidence>
<evidence type="ECO:0000313" key="11">
    <source>
        <dbReference type="EMBL" id="KOO32943.1"/>
    </source>
</evidence>
<dbReference type="PANTHER" id="PTHR21427:SF19">
    <property type="entry name" value="UBIQUINONE BIOSYNTHESIS PROTEIN COQ9, MITOCHONDRIAL"/>
    <property type="match status" value="1"/>
</dbReference>
<accession>A0A0M0K3K7</accession>
<evidence type="ECO:0000256" key="4">
    <source>
        <dbReference type="ARBA" id="ARBA00022688"/>
    </source>
</evidence>
<reference evidence="12" key="1">
    <citation type="journal article" date="2015" name="PLoS Genet.">
        <title>Genome Sequence and Transcriptome Analyses of Chrysochromulina tobin: Metabolic Tools for Enhanced Algal Fitness in the Prominent Order Prymnesiales (Haptophyceae).</title>
        <authorList>
            <person name="Hovde B.T."/>
            <person name="Deodato C.R."/>
            <person name="Hunsperger H.M."/>
            <person name="Ryken S.A."/>
            <person name="Yost W."/>
            <person name="Jha R.K."/>
            <person name="Patterson J."/>
            <person name="Monnat R.J. Jr."/>
            <person name="Barlow S.B."/>
            <person name="Starkenburg S.R."/>
            <person name="Cattolico R.A."/>
        </authorList>
    </citation>
    <scope>NUCLEOTIDE SEQUENCE</scope>
    <source>
        <strain evidence="12">CCMP291</strain>
    </source>
</reference>
<keyword evidence="6 8" id="KW-0446">Lipid-binding</keyword>
<dbReference type="UniPathway" id="UPA00232"/>
<evidence type="ECO:0000256" key="6">
    <source>
        <dbReference type="ARBA" id="ARBA00023121"/>
    </source>
</evidence>
<sequence length="291" mass="30861">MLLRAPLRSTRLLHAPTVLASRLAAGRMTRFTVAPSELQRRAYGSKAPIDGDAVAEGESKAAAGEAAGVPQTEKRAPPTDAELRARVLESALLEVATQGWTTGALAAGAAACGLSPMAHGLVLRGPIELVEHFHIKCDSEVSAELAARREELAGLEVHNRLLVAMQARLLKVGTYRSSWAQALALRALPANLPNTLRDAHATAVMLLDACGEDAKVPLLPGAVDPYVKLMSIGAIYGAAELHLLTDSSADLSDTWTFLEREVEALRTMARGTTSLPDISPSGLVLSLLMRR</sequence>
<gene>
    <name evidence="11" type="ORF">Ctob_009144</name>
</gene>
<dbReference type="PANTHER" id="PTHR21427">
    <property type="entry name" value="UBIQUINONE BIOSYNTHESIS PROTEIN COQ9, MITOCHONDRIAL"/>
    <property type="match status" value="1"/>
</dbReference>
<dbReference type="InterPro" id="IPR013718">
    <property type="entry name" value="COQ9_C"/>
</dbReference>
<keyword evidence="4 8" id="KW-0831">Ubiquinone biosynthesis</keyword>
<evidence type="ECO:0000256" key="3">
    <source>
        <dbReference type="ARBA" id="ARBA00010766"/>
    </source>
</evidence>